<keyword evidence="1" id="KW-1133">Transmembrane helix</keyword>
<keyword evidence="1" id="KW-0472">Membrane</keyword>
<dbReference type="Proteomes" id="UP001283361">
    <property type="component" value="Unassembled WGS sequence"/>
</dbReference>
<reference evidence="2" key="1">
    <citation type="journal article" date="2023" name="G3 (Bethesda)">
        <title>A reference genome for the long-term kleptoplast-retaining sea slug Elysia crispata morphotype clarki.</title>
        <authorList>
            <person name="Eastman K.E."/>
            <person name="Pendleton A.L."/>
            <person name="Shaikh M.A."/>
            <person name="Suttiyut T."/>
            <person name="Ogas R."/>
            <person name="Tomko P."/>
            <person name="Gavelis G."/>
            <person name="Widhalm J.R."/>
            <person name="Wisecaver J.H."/>
        </authorList>
    </citation>
    <scope>NUCLEOTIDE SEQUENCE</scope>
    <source>
        <strain evidence="2">ECLA1</strain>
    </source>
</reference>
<evidence type="ECO:0000256" key="1">
    <source>
        <dbReference type="SAM" id="Phobius"/>
    </source>
</evidence>
<dbReference type="AlphaFoldDB" id="A0AAE1DYR6"/>
<accession>A0AAE1DYR6</accession>
<protein>
    <submittedName>
        <fullName evidence="2">Uncharacterized protein</fullName>
    </submittedName>
</protein>
<name>A0AAE1DYR6_9GAST</name>
<gene>
    <name evidence="2" type="ORF">RRG08_055982</name>
</gene>
<comment type="caution">
    <text evidence="2">The sequence shown here is derived from an EMBL/GenBank/DDBJ whole genome shotgun (WGS) entry which is preliminary data.</text>
</comment>
<proteinExistence type="predicted"/>
<keyword evidence="1" id="KW-0812">Transmembrane</keyword>
<evidence type="ECO:0000313" key="3">
    <source>
        <dbReference type="Proteomes" id="UP001283361"/>
    </source>
</evidence>
<dbReference type="EMBL" id="JAWDGP010001872">
    <property type="protein sequence ID" value="KAK3787260.1"/>
    <property type="molecule type" value="Genomic_DNA"/>
</dbReference>
<evidence type="ECO:0000313" key="2">
    <source>
        <dbReference type="EMBL" id="KAK3787260.1"/>
    </source>
</evidence>
<organism evidence="2 3">
    <name type="scientific">Elysia crispata</name>
    <name type="common">lettuce slug</name>
    <dbReference type="NCBI Taxonomy" id="231223"/>
    <lineage>
        <taxon>Eukaryota</taxon>
        <taxon>Metazoa</taxon>
        <taxon>Spiralia</taxon>
        <taxon>Lophotrochozoa</taxon>
        <taxon>Mollusca</taxon>
        <taxon>Gastropoda</taxon>
        <taxon>Heterobranchia</taxon>
        <taxon>Euthyneura</taxon>
        <taxon>Panpulmonata</taxon>
        <taxon>Sacoglossa</taxon>
        <taxon>Placobranchoidea</taxon>
        <taxon>Plakobranchidae</taxon>
        <taxon>Elysia</taxon>
    </lineage>
</organism>
<sequence>MSDSNHFGRSYNSASPCCRIVPAYTSKKPSKARSESGPMSTPLLTEAVFLVCVSLALWSACPHILKVRTGPRDLLYQGK</sequence>
<keyword evidence="3" id="KW-1185">Reference proteome</keyword>
<feature type="transmembrane region" description="Helical" evidence="1">
    <location>
        <begin position="47"/>
        <end position="65"/>
    </location>
</feature>